<proteinExistence type="predicted"/>
<dbReference type="AlphaFoldDB" id="A0A6N4QDX5"/>
<dbReference type="Proteomes" id="UP000297613">
    <property type="component" value="Unassembled WGS sequence"/>
</dbReference>
<organism evidence="1 2">
    <name type="scientific">Leptospira yasudae</name>
    <dbReference type="NCBI Taxonomy" id="2202201"/>
    <lineage>
        <taxon>Bacteria</taxon>
        <taxon>Pseudomonadati</taxon>
        <taxon>Spirochaetota</taxon>
        <taxon>Spirochaetia</taxon>
        <taxon>Leptospirales</taxon>
        <taxon>Leptospiraceae</taxon>
        <taxon>Leptospira</taxon>
    </lineage>
</organism>
<protein>
    <submittedName>
        <fullName evidence="1">Uncharacterized protein</fullName>
    </submittedName>
</protein>
<gene>
    <name evidence="1" type="ORF">EHQ83_17755</name>
</gene>
<reference evidence="1 2" key="1">
    <citation type="journal article" date="2019" name="PLoS Negl. Trop. Dis.">
        <title>Revisiting the worldwide diversity of Leptospira species in the environment.</title>
        <authorList>
            <person name="Vincent A.T."/>
            <person name="Schiettekatte O."/>
            <person name="Bourhy P."/>
            <person name="Veyrier F.J."/>
            <person name="Picardeau M."/>
        </authorList>
    </citation>
    <scope>NUCLEOTIDE SEQUENCE [LARGE SCALE GENOMIC DNA]</scope>
    <source>
        <strain evidence="1 2">201702445</strain>
    </source>
</reference>
<evidence type="ECO:0000313" key="1">
    <source>
        <dbReference type="EMBL" id="TGL79719.1"/>
    </source>
</evidence>
<evidence type="ECO:0000313" key="2">
    <source>
        <dbReference type="Proteomes" id="UP000297613"/>
    </source>
</evidence>
<accession>A0A6N4QDX5</accession>
<comment type="caution">
    <text evidence="1">The sequence shown here is derived from an EMBL/GenBank/DDBJ whole genome shotgun (WGS) entry which is preliminary data.</text>
</comment>
<sequence>MIGLLNEGYDVRKFFVVSNSFHAELAYKFLNNLAINHSSIYSLLRAGELIPIFPNEKIEKLNLCYKGLGIIYNNSLHIHKEMKRRDFFVSNYLRVYETKNYEEARKEILLIANAEVKRTNINKVTLRINSLVSQGKGTEEIIESKNISDEAFLNWALPFKKKMSYLHRPILATFLKDRFGIKVLQKEYIQASKDSNAKFVLRSLTKENPLNINIDVFGVLIKKLIYQDKEKLENRLLESKIAASDQQAISLKVKNYADVIKLLDQVGANPNLPKPAKSYLEQKIVNMLLEIDQGIMEKARVVSRGEKYEMKKIDFYA</sequence>
<dbReference type="EMBL" id="RQGM01000074">
    <property type="protein sequence ID" value="TGL79719.1"/>
    <property type="molecule type" value="Genomic_DNA"/>
</dbReference>
<name>A0A6N4QDX5_9LEPT</name>
<dbReference type="RefSeq" id="WP_135571542.1">
    <property type="nucleotide sequence ID" value="NZ_RQGK01000057.1"/>
</dbReference>